<dbReference type="GO" id="GO:0003887">
    <property type="term" value="F:DNA-directed DNA polymerase activity"/>
    <property type="evidence" value="ECO:0007669"/>
    <property type="project" value="UniProtKB-KW"/>
</dbReference>
<dbReference type="Pfam" id="PF12170">
    <property type="entry name" value="DNA_pol3_tau_5"/>
    <property type="match status" value="1"/>
</dbReference>
<dbReference type="InterPro" id="IPR003593">
    <property type="entry name" value="AAA+_ATPase"/>
</dbReference>
<comment type="caution">
    <text evidence="14">The sequence shown here is derived from an EMBL/GenBank/DDBJ whole genome shotgun (WGS) entry which is preliminary data.</text>
</comment>
<accession>A0A0F9P2V6</accession>
<feature type="domain" description="AAA+ ATPase" evidence="13">
    <location>
        <begin position="87"/>
        <end position="228"/>
    </location>
</feature>
<dbReference type="InterPro" id="IPR012763">
    <property type="entry name" value="DNA_pol_III_sug/sutau_N"/>
</dbReference>
<feature type="region of interest" description="Disordered" evidence="12">
    <location>
        <begin position="436"/>
        <end position="487"/>
    </location>
</feature>
<dbReference type="Pfam" id="PF12169">
    <property type="entry name" value="DNA_pol3_gamma3"/>
    <property type="match status" value="1"/>
</dbReference>
<keyword evidence="9" id="KW-0067">ATP-binding</keyword>
<dbReference type="AlphaFoldDB" id="A0A0F9P2V6"/>
<protein>
    <recommendedName>
        <fullName evidence="2">DNA-directed DNA polymerase</fullName>
        <ecNumber evidence="2">2.7.7.7</ecNumber>
    </recommendedName>
</protein>
<dbReference type="Pfam" id="PF22608">
    <property type="entry name" value="DNAX_ATPase_lid"/>
    <property type="match status" value="1"/>
</dbReference>
<dbReference type="GO" id="GO:0006261">
    <property type="term" value="P:DNA-templated DNA replication"/>
    <property type="evidence" value="ECO:0007669"/>
    <property type="project" value="TreeGrafter"/>
</dbReference>
<evidence type="ECO:0000256" key="6">
    <source>
        <dbReference type="ARBA" id="ARBA00022723"/>
    </source>
</evidence>
<proteinExistence type="inferred from homology"/>
<evidence type="ECO:0000256" key="5">
    <source>
        <dbReference type="ARBA" id="ARBA00022705"/>
    </source>
</evidence>
<evidence type="ECO:0000256" key="2">
    <source>
        <dbReference type="ARBA" id="ARBA00012417"/>
    </source>
</evidence>
<dbReference type="SUPFAM" id="SSF48019">
    <property type="entry name" value="post-AAA+ oligomerization domain-like"/>
    <property type="match status" value="1"/>
</dbReference>
<dbReference type="FunFam" id="3.40.50.300:FF:000014">
    <property type="entry name" value="DNA polymerase III subunit gamma/tau"/>
    <property type="match status" value="1"/>
</dbReference>
<dbReference type="PRINTS" id="PR00300">
    <property type="entry name" value="CLPPROTEASEA"/>
</dbReference>
<dbReference type="NCBIfam" id="NF005942">
    <property type="entry name" value="PRK07994.1"/>
    <property type="match status" value="1"/>
</dbReference>
<dbReference type="InterPro" id="IPR050238">
    <property type="entry name" value="DNA_Rep/Repair_Clamp_Loader"/>
</dbReference>
<dbReference type="GO" id="GO:0009360">
    <property type="term" value="C:DNA polymerase III complex"/>
    <property type="evidence" value="ECO:0007669"/>
    <property type="project" value="InterPro"/>
</dbReference>
<dbReference type="InterPro" id="IPR021029">
    <property type="entry name" value="DNA_pol_III_tau_dom-5"/>
</dbReference>
<dbReference type="EMBL" id="LAZR01002742">
    <property type="protein sequence ID" value="KKN26165.1"/>
    <property type="molecule type" value="Genomic_DNA"/>
</dbReference>
<dbReference type="GO" id="GO:0003677">
    <property type="term" value="F:DNA binding"/>
    <property type="evidence" value="ECO:0007669"/>
    <property type="project" value="InterPro"/>
</dbReference>
<feature type="compositionally biased region" description="Polar residues" evidence="12">
    <location>
        <begin position="444"/>
        <end position="457"/>
    </location>
</feature>
<dbReference type="InterPro" id="IPR038249">
    <property type="entry name" value="PolIII_tau_V_sf"/>
</dbReference>
<comment type="similarity">
    <text evidence="1">Belongs to the DnaX/STICHEL family.</text>
</comment>
<gene>
    <name evidence="14" type="ORF">LCGC14_0877400</name>
</gene>
<dbReference type="CDD" id="cd18137">
    <property type="entry name" value="HLD_clamp_pol_III_gamma_tau"/>
    <property type="match status" value="1"/>
</dbReference>
<dbReference type="SMART" id="SM00382">
    <property type="entry name" value="AAA"/>
    <property type="match status" value="1"/>
</dbReference>
<dbReference type="SUPFAM" id="SSF52540">
    <property type="entry name" value="P-loop containing nucleoside triphosphate hydrolases"/>
    <property type="match status" value="1"/>
</dbReference>
<evidence type="ECO:0000256" key="12">
    <source>
        <dbReference type="SAM" id="MobiDB-lite"/>
    </source>
</evidence>
<evidence type="ECO:0000259" key="13">
    <source>
        <dbReference type="SMART" id="SM00382"/>
    </source>
</evidence>
<dbReference type="NCBIfam" id="TIGR02397">
    <property type="entry name" value="dnaX_nterm"/>
    <property type="match status" value="1"/>
</dbReference>
<dbReference type="FunFam" id="1.20.272.10:FF:000003">
    <property type="entry name" value="DNA polymerase III subunit gamma/tau"/>
    <property type="match status" value="1"/>
</dbReference>
<keyword evidence="7" id="KW-0547">Nucleotide-binding</keyword>
<evidence type="ECO:0000256" key="3">
    <source>
        <dbReference type="ARBA" id="ARBA00022679"/>
    </source>
</evidence>
<dbReference type="NCBIfam" id="NF004046">
    <property type="entry name" value="PRK05563.1"/>
    <property type="match status" value="1"/>
</dbReference>
<keyword evidence="8" id="KW-0862">Zinc</keyword>
<dbReference type="Gene3D" id="1.10.8.60">
    <property type="match status" value="1"/>
</dbReference>
<evidence type="ECO:0000256" key="10">
    <source>
        <dbReference type="ARBA" id="ARBA00022932"/>
    </source>
</evidence>
<dbReference type="PANTHER" id="PTHR11669:SF0">
    <property type="entry name" value="PROTEIN STICHEL-LIKE 2"/>
    <property type="match status" value="1"/>
</dbReference>
<evidence type="ECO:0000256" key="11">
    <source>
        <dbReference type="ARBA" id="ARBA00049244"/>
    </source>
</evidence>
<comment type="catalytic activity">
    <reaction evidence="11">
        <text>DNA(n) + a 2'-deoxyribonucleoside 5'-triphosphate = DNA(n+1) + diphosphate</text>
        <dbReference type="Rhea" id="RHEA:22508"/>
        <dbReference type="Rhea" id="RHEA-COMP:17339"/>
        <dbReference type="Rhea" id="RHEA-COMP:17340"/>
        <dbReference type="ChEBI" id="CHEBI:33019"/>
        <dbReference type="ChEBI" id="CHEBI:61560"/>
        <dbReference type="ChEBI" id="CHEBI:173112"/>
        <dbReference type="EC" id="2.7.7.7"/>
    </reaction>
</comment>
<dbReference type="CDD" id="cd00009">
    <property type="entry name" value="AAA"/>
    <property type="match status" value="1"/>
</dbReference>
<dbReference type="GO" id="GO:0005524">
    <property type="term" value="F:ATP binding"/>
    <property type="evidence" value="ECO:0007669"/>
    <property type="project" value="UniProtKB-KW"/>
</dbReference>
<keyword evidence="3" id="KW-0808">Transferase</keyword>
<dbReference type="Pfam" id="PF13177">
    <property type="entry name" value="DNA_pol3_delta2"/>
    <property type="match status" value="1"/>
</dbReference>
<dbReference type="FunFam" id="1.10.8.60:FF:000013">
    <property type="entry name" value="DNA polymerase III subunit gamma/tau"/>
    <property type="match status" value="1"/>
</dbReference>
<keyword evidence="6" id="KW-0479">Metal-binding</keyword>
<dbReference type="EC" id="2.7.7.7" evidence="2"/>
<dbReference type="InterPro" id="IPR027417">
    <property type="entry name" value="P-loop_NTPase"/>
</dbReference>
<evidence type="ECO:0000256" key="8">
    <source>
        <dbReference type="ARBA" id="ARBA00022833"/>
    </source>
</evidence>
<evidence type="ECO:0000256" key="1">
    <source>
        <dbReference type="ARBA" id="ARBA00006360"/>
    </source>
</evidence>
<dbReference type="InterPro" id="IPR022754">
    <property type="entry name" value="DNA_pol_III_gamma-3"/>
</dbReference>
<dbReference type="InterPro" id="IPR001270">
    <property type="entry name" value="ClpA/B"/>
</dbReference>
<dbReference type="InterPro" id="IPR008921">
    <property type="entry name" value="DNA_pol3_clamp-load_cplx_C"/>
</dbReference>
<keyword evidence="10" id="KW-0239">DNA-directed DNA polymerase</keyword>
<dbReference type="Gene3D" id="3.30.300.150">
    <property type="entry name" value="DNA polymerase III, tau subunit, domain V"/>
    <property type="match status" value="1"/>
</dbReference>
<dbReference type="PANTHER" id="PTHR11669">
    <property type="entry name" value="REPLICATION FACTOR C / DNA POLYMERASE III GAMMA-TAU SUBUNIT"/>
    <property type="match status" value="1"/>
</dbReference>
<reference evidence="14" key="1">
    <citation type="journal article" date="2015" name="Nature">
        <title>Complex archaea that bridge the gap between prokaryotes and eukaryotes.</title>
        <authorList>
            <person name="Spang A."/>
            <person name="Saw J.H."/>
            <person name="Jorgensen S.L."/>
            <person name="Zaremba-Niedzwiedzka K."/>
            <person name="Martijn J."/>
            <person name="Lind A.E."/>
            <person name="van Eijk R."/>
            <person name="Schleper C."/>
            <person name="Guy L."/>
            <person name="Ettema T.J."/>
        </authorList>
    </citation>
    <scope>NUCLEOTIDE SEQUENCE</scope>
</reference>
<evidence type="ECO:0000313" key="14">
    <source>
        <dbReference type="EMBL" id="KKN26165.1"/>
    </source>
</evidence>
<name>A0A0F9P2V6_9ZZZZ</name>
<keyword evidence="5" id="KW-0235">DNA replication</keyword>
<dbReference type="InterPro" id="IPR045085">
    <property type="entry name" value="HLD_clamp_pol_III_gamma_tau"/>
</dbReference>
<evidence type="ECO:0000256" key="7">
    <source>
        <dbReference type="ARBA" id="ARBA00022741"/>
    </source>
</evidence>
<keyword evidence="4" id="KW-0548">Nucleotidyltransferase</keyword>
<organism evidence="14">
    <name type="scientific">marine sediment metagenome</name>
    <dbReference type="NCBI Taxonomy" id="412755"/>
    <lineage>
        <taxon>unclassified sequences</taxon>
        <taxon>metagenomes</taxon>
        <taxon>ecological metagenomes</taxon>
    </lineage>
</organism>
<dbReference type="Gene3D" id="1.20.272.10">
    <property type="match status" value="1"/>
</dbReference>
<sequence>MVACIGLLATICWSTRQARKGAAEPSDSGAEIRLVWVTTLIIVNRVYKRPMSYLVLARKWRPKAFAQVVGQQHVLRALINGLDQDRLHHAFLFSGTRGVGKTTLARIFAKSLNCEQGVSSTPCGECQSCIEVDSGRFVDLIEVDAASRTKVDDTRELLDNVQYAPSRGRYKVYLIDEVHMLSTSSFNALLKTLEEPPPHVKFLFATTDPQKLPVTILSRCLQFNLRRLDITQIKDHLAYILGEEDLTFDTDALVQIAHAADGSMRDALSLLDQAIAFGAGNVSNDVVFQMLGSISHDDVAELLTLLLKRNAEGLLAKSAEFSALGRDFLVIFNALLNALQTIATLQAIPDMQLDETKAEQLKSLAMQFDSETVQLLYQITLHGKRDMAWASAPKSGFDMTLLRMLSFQPWLPLDEAESNSPKKPDILRQPAVSIPPEKHDVKQDPQQPDSKTNSPVSESIIAETVSQAEKTASFEPVKAEIPADPSEESAVENILEPSTNQSTPKIATDNIEEADSTFVSVDLSPANWTQIISELKLSALTRQLAENTALLECRNNTLNLSLSADLAHLVTTKSKERLLEALQKKLSHDVDVIFTHSSNKESQGATVAVERAEQIALKQQQAIDSINNDPTIELIKSVFDARVIDNSIKPIE</sequence>
<dbReference type="GO" id="GO:0046872">
    <property type="term" value="F:metal ion binding"/>
    <property type="evidence" value="ECO:0007669"/>
    <property type="project" value="UniProtKB-KW"/>
</dbReference>
<evidence type="ECO:0000256" key="9">
    <source>
        <dbReference type="ARBA" id="ARBA00022840"/>
    </source>
</evidence>
<dbReference type="Gene3D" id="3.40.50.300">
    <property type="entry name" value="P-loop containing nucleotide triphosphate hydrolases"/>
    <property type="match status" value="1"/>
</dbReference>
<evidence type="ECO:0000256" key="4">
    <source>
        <dbReference type="ARBA" id="ARBA00022695"/>
    </source>
</evidence>